<evidence type="ECO:0000256" key="1">
    <source>
        <dbReference type="SAM" id="Coils"/>
    </source>
</evidence>
<dbReference type="PANTHER" id="PTHR36251">
    <property type="entry name" value="FELS-1 PROPHAGE HOST SPECIFICITY PROTEIN-RELATED"/>
    <property type="match status" value="1"/>
</dbReference>
<dbReference type="InterPro" id="IPR015406">
    <property type="entry name" value="GpJ_CSF"/>
</dbReference>
<feature type="domain" description="Tip attachment protein J" evidence="4">
    <location>
        <begin position="345"/>
        <end position="505"/>
    </location>
</feature>
<dbReference type="Pfam" id="PF13550">
    <property type="entry name" value="Phage-tail_3"/>
    <property type="match status" value="1"/>
</dbReference>
<feature type="domain" description="Tip attachment protein J HDII-ins2" evidence="5">
    <location>
        <begin position="93"/>
        <end position="219"/>
    </location>
</feature>
<sequence length="1140" mass="125296">MTNNNLMIKGKKGGGGSQHTPVESPDSLLSVAKAKILIALCEGEIAGGLTAQDIYLDGTPLANADGTMNFTGVSWELRTGTQDQDYIQGFPAVENEQTIGTELKAANPYAKSITNTQLSAVRVRLGVQALQRQHDNGDVTGSRVEYAIDVATDGGSYQEIIRSAFDGKTTSLYERSHRINLPKATTGWMIRVRRLTADSSTAKVADKTNIQAITEIIDAKLSYPNTALLYVEFDSKQFQSIPKISCKPKGRVIRVPNNYDPITRTYSGLWNGQFKWAWTNNPAWVFFDIVTNERFGLGKRISLEQIDKWELYRIAQYCDELVPDGRGGSGTEPRFICDVYIQSKAEAYTVLRDLAAIFRGMTYWSKGILASIADMPADIDYIYTPANVVDGKFNYSGAAHNTKYSTVMVSWSNPDNQYQDEVAVVSDPDLVRRYGYVETSITAIGCTRESEARRRADWILQTNRNDRTISFNVGLDGNIPRPGGIIGIADPKLSGRVLGGRISAVNGRNITLDRKSDAKVGDRLIINLPSGKAEARTIQGVKDKILTVSADYSEAPMKESVWSIDADDLAIQQFRVVSIADNNDGTYAITATSHDPDKYARIDNGARIESKPISVVPSSIQKPVANVVITSSSRVEQGINIATLHVEWDKTDGAISYESEWRKDNGNWIPALRSSVNSFDIEGIYSGRYQARVRAINASDISSGWSYADEMTITGKAGKPPMPVGFTTNPITFGIQLNWYFPAEATDTLKTEIWYNTQDSDKGALLLADISYPQGTYQQMGLSAGQMFFYKARLVDKLGNQSDWTDWIQGISSTSVDDIEKVVTDALKESDVFKQLNDEFSDKFDAIEQHADDLLKQSLAIISNATANDEDIQRQRKQNGKFLAEITRVEKTVVTESEAMAEAIQNLKAQMSEQDHEILADILQVYQVIANEKEATAKSIEQLQANFDDIVTAKLVTFNEALVDLEKAQAYSNQILEANIDGLSASLNTQSNVLADLKGNLSSTYSISAKISSNGVIYAAGMSLGVEEVNGKTQANVVFLADNFSILNSINGTQVSPFFVNGGQVFMRNAVIQDGSITNAKIGDFIQSNDFVTGKTGWRIDKSGKIEINGSGLGGRISITNNRIDVFDEKGVLRVRMGEL</sequence>
<gene>
    <name evidence="6" type="ORF">SAMN02583745_01863</name>
</gene>
<dbReference type="EMBL" id="FOHV01000014">
    <property type="protein sequence ID" value="SET27653.1"/>
    <property type="molecule type" value="Genomic_DNA"/>
</dbReference>
<dbReference type="Proteomes" id="UP000242642">
    <property type="component" value="Unassembled WGS sequence"/>
</dbReference>
<proteinExistence type="predicted"/>
<dbReference type="InterPro" id="IPR013783">
    <property type="entry name" value="Ig-like_fold"/>
</dbReference>
<feature type="region of interest" description="Disordered" evidence="2">
    <location>
        <begin position="1"/>
        <end position="23"/>
    </location>
</feature>
<dbReference type="STRING" id="1123402.SAMN02583745_01863"/>
<evidence type="ECO:0000313" key="7">
    <source>
        <dbReference type="Proteomes" id="UP000242642"/>
    </source>
</evidence>
<evidence type="ECO:0000313" key="6">
    <source>
        <dbReference type="EMBL" id="SET27653.1"/>
    </source>
</evidence>
<protein>
    <submittedName>
        <fullName evidence="6">Phage-related protein, tail component</fullName>
    </submittedName>
</protein>
<organism evidence="6 7">
    <name type="scientific">Thorsellia anophelis DSM 18579</name>
    <dbReference type="NCBI Taxonomy" id="1123402"/>
    <lineage>
        <taxon>Bacteria</taxon>
        <taxon>Pseudomonadati</taxon>
        <taxon>Pseudomonadota</taxon>
        <taxon>Gammaproteobacteria</taxon>
        <taxon>Enterobacterales</taxon>
        <taxon>Thorselliaceae</taxon>
        <taxon>Thorsellia</taxon>
    </lineage>
</organism>
<evidence type="ECO:0000259" key="3">
    <source>
        <dbReference type="Pfam" id="PF09327"/>
    </source>
</evidence>
<accession>A0A1I0D6I2</accession>
<dbReference type="InterPro" id="IPR055385">
    <property type="entry name" value="GpJ_HDII-ins2"/>
</dbReference>
<dbReference type="AlphaFoldDB" id="A0A1I0D6I2"/>
<keyword evidence="7" id="KW-1185">Reference proteome</keyword>
<keyword evidence="1" id="KW-0175">Coiled coil</keyword>
<reference evidence="7" key="1">
    <citation type="submission" date="2016-10" db="EMBL/GenBank/DDBJ databases">
        <authorList>
            <person name="Varghese N."/>
            <person name="Submissions S."/>
        </authorList>
    </citation>
    <scope>NUCLEOTIDE SEQUENCE [LARGE SCALE GENOMIC DNA]</scope>
    <source>
        <strain evidence="7">DSM 18579</strain>
    </source>
</reference>
<evidence type="ECO:0000259" key="4">
    <source>
        <dbReference type="Pfam" id="PF13550"/>
    </source>
</evidence>
<evidence type="ECO:0000259" key="5">
    <source>
        <dbReference type="Pfam" id="PF24801"/>
    </source>
</evidence>
<evidence type="ECO:0000256" key="2">
    <source>
        <dbReference type="SAM" id="MobiDB-lite"/>
    </source>
</evidence>
<dbReference type="InterPro" id="IPR032876">
    <property type="entry name" value="J_dom"/>
</dbReference>
<dbReference type="OrthoDB" id="109844at2"/>
<dbReference type="Gene3D" id="2.60.40.10">
    <property type="entry name" value="Immunoglobulins"/>
    <property type="match status" value="1"/>
</dbReference>
<dbReference type="Pfam" id="PF24801">
    <property type="entry name" value="FNIII-A_GpJ"/>
    <property type="match status" value="1"/>
</dbReference>
<dbReference type="PANTHER" id="PTHR36251:SF2">
    <property type="entry name" value="GIFSY-2 PROPHAGE HOST SPECIFICITY PROTEIN J, PHAGE LAMBDA"/>
    <property type="match status" value="1"/>
</dbReference>
<feature type="coiled-coil region" evidence="1">
    <location>
        <begin position="897"/>
        <end position="946"/>
    </location>
</feature>
<dbReference type="RefSeq" id="WP_093320098.1">
    <property type="nucleotide sequence ID" value="NZ_FOHV01000014.1"/>
</dbReference>
<feature type="domain" description="Tip attachment protein J central straight fiber" evidence="3">
    <location>
        <begin position="987"/>
        <end position="1123"/>
    </location>
</feature>
<name>A0A1I0D6I2_9GAMM</name>
<dbReference type="InterPro" id="IPR053171">
    <property type="entry name" value="Viral_Tip_Attach_Protein"/>
</dbReference>
<dbReference type="Pfam" id="PF09327">
    <property type="entry name" value="Phage_Tail_Tip"/>
    <property type="match status" value="1"/>
</dbReference>